<reference evidence="2 3" key="1">
    <citation type="submission" date="2020-08" db="EMBL/GenBank/DDBJ databases">
        <title>Genomic Encyclopedia of Type Strains, Phase IV (KMG-IV): sequencing the most valuable type-strain genomes for metagenomic binning, comparative biology and taxonomic classification.</title>
        <authorList>
            <person name="Goeker M."/>
        </authorList>
    </citation>
    <scope>NUCLEOTIDE SEQUENCE [LARGE SCALE GENOMIC DNA]</scope>
    <source>
        <strain evidence="2 3">DSM 21793</strain>
    </source>
</reference>
<dbReference type="AlphaFoldDB" id="A0A839ZYB0"/>
<evidence type="ECO:0000313" key="3">
    <source>
        <dbReference type="Proteomes" id="UP000530564"/>
    </source>
</evidence>
<dbReference type="InterPro" id="IPR045057">
    <property type="entry name" value="Gcn5-rel_NAT"/>
</dbReference>
<dbReference type="Proteomes" id="UP000530564">
    <property type="component" value="Unassembled WGS sequence"/>
</dbReference>
<dbReference type="Gene3D" id="3.40.630.30">
    <property type="match status" value="1"/>
</dbReference>
<dbReference type="PANTHER" id="PTHR31435:SF10">
    <property type="entry name" value="BSR4717 PROTEIN"/>
    <property type="match status" value="1"/>
</dbReference>
<organism evidence="2 3">
    <name type="scientific">Phenylobacterium haematophilum</name>
    <dbReference type="NCBI Taxonomy" id="98513"/>
    <lineage>
        <taxon>Bacteria</taxon>
        <taxon>Pseudomonadati</taxon>
        <taxon>Pseudomonadota</taxon>
        <taxon>Alphaproteobacteria</taxon>
        <taxon>Caulobacterales</taxon>
        <taxon>Caulobacteraceae</taxon>
        <taxon>Phenylobacterium</taxon>
    </lineage>
</organism>
<dbReference type="SUPFAM" id="SSF55729">
    <property type="entry name" value="Acyl-CoA N-acyltransferases (Nat)"/>
    <property type="match status" value="1"/>
</dbReference>
<dbReference type="Pfam" id="PF14542">
    <property type="entry name" value="Acetyltransf_CG"/>
    <property type="match status" value="1"/>
</dbReference>
<dbReference type="EMBL" id="JACIDK010000002">
    <property type="protein sequence ID" value="MBB3891108.1"/>
    <property type="molecule type" value="Genomic_DNA"/>
</dbReference>
<name>A0A839ZYB0_9CAUL</name>
<comment type="caution">
    <text evidence="2">The sequence shown here is derived from an EMBL/GenBank/DDBJ whole genome shotgun (WGS) entry which is preliminary data.</text>
</comment>
<feature type="domain" description="N-acetyltransferase" evidence="1">
    <location>
        <begin position="3"/>
        <end position="89"/>
    </location>
</feature>
<dbReference type="InterPro" id="IPR016181">
    <property type="entry name" value="Acyl_CoA_acyltransferase"/>
</dbReference>
<evidence type="ECO:0000313" key="2">
    <source>
        <dbReference type="EMBL" id="MBB3891108.1"/>
    </source>
</evidence>
<dbReference type="PROSITE" id="PS51729">
    <property type="entry name" value="GNAT_YJDJ"/>
    <property type="match status" value="1"/>
</dbReference>
<proteinExistence type="predicted"/>
<accession>A0A839ZYB0</accession>
<sequence>MSEVVRTPSRFEIALPGGEAAFADYSIAGGSIVFPHTVTPKAFEGQGLASKLAQAALAYARDQGLKVRPHCGFFRAYIAKRPELHDLVHPDERATLSA</sequence>
<dbReference type="InterPro" id="IPR031165">
    <property type="entry name" value="GNAT_YJDJ"/>
</dbReference>
<protein>
    <recommendedName>
        <fullName evidence="1">N-acetyltransferase domain-containing protein</fullName>
    </recommendedName>
</protein>
<dbReference type="PANTHER" id="PTHR31435">
    <property type="entry name" value="PROTEIN NATD1"/>
    <property type="match status" value="1"/>
</dbReference>
<dbReference type="RefSeq" id="WP_183771698.1">
    <property type="nucleotide sequence ID" value="NZ_JACIDK010000002.1"/>
</dbReference>
<evidence type="ECO:0000259" key="1">
    <source>
        <dbReference type="PROSITE" id="PS51729"/>
    </source>
</evidence>
<gene>
    <name evidence="2" type="ORF">GGQ61_001825</name>
</gene>
<keyword evidence="3" id="KW-1185">Reference proteome</keyword>